<keyword evidence="2" id="KW-0732">Signal</keyword>
<dbReference type="OrthoDB" id="7949713at2"/>
<protein>
    <submittedName>
        <fullName evidence="3">Uncharacterized protein</fullName>
    </submittedName>
</protein>
<dbReference type="PROSITE" id="PS51257">
    <property type="entry name" value="PROKAR_LIPOPROTEIN"/>
    <property type="match status" value="1"/>
</dbReference>
<proteinExistence type="predicted"/>
<evidence type="ECO:0000256" key="1">
    <source>
        <dbReference type="SAM" id="MobiDB-lite"/>
    </source>
</evidence>
<dbReference type="EMBL" id="SNYA01000001">
    <property type="protein sequence ID" value="TDP95345.1"/>
    <property type="molecule type" value="Genomic_DNA"/>
</dbReference>
<gene>
    <name evidence="3" type="ORF">EDF62_0022</name>
</gene>
<feature type="region of interest" description="Disordered" evidence="1">
    <location>
        <begin position="31"/>
        <end position="97"/>
    </location>
</feature>
<sequence length="178" mass="18871">MFISKNRHRGASAGAFLAVPLLALSLAACAPGGQEKTESPQTGGSKTDSSETSDTMSWLLDYAECMREQGLDYPDPEEAGGGLMMSTQGDADPEQMQAAAEICEEKLGEAPAPSPEEQAAADKEFLNWAKEAAECYRENGYDMPDPDPNGKTLSFPSDAPPEVMEECGGGQAVSLEEQ</sequence>
<dbReference type="Proteomes" id="UP000295601">
    <property type="component" value="Unassembled WGS sequence"/>
</dbReference>
<keyword evidence="4" id="KW-1185">Reference proteome</keyword>
<evidence type="ECO:0000313" key="3">
    <source>
        <dbReference type="EMBL" id="TDP95345.1"/>
    </source>
</evidence>
<comment type="caution">
    <text evidence="3">The sequence shown here is derived from an EMBL/GenBank/DDBJ whole genome shotgun (WGS) entry which is preliminary data.</text>
</comment>
<organism evidence="3 4">
    <name type="scientific">Leucobacter luti</name>
    <dbReference type="NCBI Taxonomy" id="340320"/>
    <lineage>
        <taxon>Bacteria</taxon>
        <taxon>Bacillati</taxon>
        <taxon>Actinomycetota</taxon>
        <taxon>Actinomycetes</taxon>
        <taxon>Micrococcales</taxon>
        <taxon>Microbacteriaceae</taxon>
        <taxon>Leucobacter</taxon>
    </lineage>
</organism>
<name>A0A4R6S8Z4_9MICO</name>
<evidence type="ECO:0000256" key="2">
    <source>
        <dbReference type="SAM" id="SignalP"/>
    </source>
</evidence>
<feature type="signal peptide" evidence="2">
    <location>
        <begin position="1"/>
        <end position="30"/>
    </location>
</feature>
<feature type="compositionally biased region" description="Polar residues" evidence="1">
    <location>
        <begin position="39"/>
        <end position="56"/>
    </location>
</feature>
<feature type="region of interest" description="Disordered" evidence="1">
    <location>
        <begin position="138"/>
        <end position="178"/>
    </location>
</feature>
<reference evidence="3 4" key="1">
    <citation type="submission" date="2019-03" db="EMBL/GenBank/DDBJ databases">
        <title>Genomic analyses of the natural microbiome of Caenorhabditis elegans.</title>
        <authorList>
            <person name="Samuel B."/>
        </authorList>
    </citation>
    <scope>NUCLEOTIDE SEQUENCE [LARGE SCALE GENOMIC DNA]</scope>
    <source>
        <strain evidence="3 4">JUb18</strain>
    </source>
</reference>
<evidence type="ECO:0000313" key="4">
    <source>
        <dbReference type="Proteomes" id="UP000295601"/>
    </source>
</evidence>
<feature type="chain" id="PRO_5038515071" evidence="2">
    <location>
        <begin position="31"/>
        <end position="178"/>
    </location>
</feature>
<dbReference type="AlphaFoldDB" id="A0A4R6S8Z4"/>
<dbReference type="RefSeq" id="WP_133615353.1">
    <property type="nucleotide sequence ID" value="NZ_SNYA01000001.1"/>
</dbReference>
<accession>A0A4R6S8Z4</accession>